<evidence type="ECO:0000313" key="2">
    <source>
        <dbReference type="Proteomes" id="UP000193978"/>
    </source>
</evidence>
<dbReference type="STRING" id="655015.B1812_17535"/>
<proteinExistence type="predicted"/>
<dbReference type="Proteomes" id="UP000193978">
    <property type="component" value="Chromosome"/>
</dbReference>
<reference evidence="1 2" key="1">
    <citation type="submission" date="2017-02" db="EMBL/GenBank/DDBJ databases">
        <authorList>
            <person name="Peterson S.W."/>
        </authorList>
    </citation>
    <scope>NUCLEOTIDE SEQUENCE [LARGE SCALE GENOMIC DNA]</scope>
    <source>
        <strain evidence="1 2">S285</strain>
    </source>
</reference>
<gene>
    <name evidence="1" type="ORF">B1812_17535</name>
</gene>
<accession>A0A1W6MYC5</accession>
<dbReference type="KEGG" id="mbry:B1812_17535"/>
<dbReference type="EMBL" id="CP019948">
    <property type="protein sequence ID" value="ARN82590.1"/>
    <property type="molecule type" value="Genomic_DNA"/>
</dbReference>
<organism evidence="1 2">
    <name type="scientific">Methylocystis bryophila</name>
    <dbReference type="NCBI Taxonomy" id="655015"/>
    <lineage>
        <taxon>Bacteria</taxon>
        <taxon>Pseudomonadati</taxon>
        <taxon>Pseudomonadota</taxon>
        <taxon>Alphaproteobacteria</taxon>
        <taxon>Hyphomicrobiales</taxon>
        <taxon>Methylocystaceae</taxon>
        <taxon>Methylocystis</taxon>
    </lineage>
</organism>
<protein>
    <submittedName>
        <fullName evidence="1">Uncharacterized protein</fullName>
    </submittedName>
</protein>
<sequence>MSIERNCSRIKKIAGSICEFPSQKPTDFCAKFALPLQASHPPTPPGADEALERVPIAWNHATERTKLQIKN</sequence>
<dbReference type="AlphaFoldDB" id="A0A1W6MYC5"/>
<evidence type="ECO:0000313" key="1">
    <source>
        <dbReference type="EMBL" id="ARN82590.1"/>
    </source>
</evidence>
<name>A0A1W6MYC5_9HYPH</name>
<keyword evidence="2" id="KW-1185">Reference proteome</keyword>